<evidence type="ECO:0000313" key="3">
    <source>
        <dbReference type="EMBL" id="KAK7052578.1"/>
    </source>
</evidence>
<dbReference type="EMBL" id="JAWWNJ010000007">
    <property type="protein sequence ID" value="KAK7052578.1"/>
    <property type="molecule type" value="Genomic_DNA"/>
</dbReference>
<feature type="chain" id="PRO_5043956708" description="Secreted protein" evidence="2">
    <location>
        <begin position="18"/>
        <end position="101"/>
    </location>
</feature>
<reference evidence="3 4" key="1">
    <citation type="journal article" date="2024" name="J Genomics">
        <title>Draft genome sequencing and assembly of Favolaschia claudopus CIRM-BRFM 2984 isolated from oak limbs.</title>
        <authorList>
            <person name="Navarro D."/>
            <person name="Drula E."/>
            <person name="Chaduli D."/>
            <person name="Cazenave R."/>
            <person name="Ahrendt S."/>
            <person name="Wang J."/>
            <person name="Lipzen A."/>
            <person name="Daum C."/>
            <person name="Barry K."/>
            <person name="Grigoriev I.V."/>
            <person name="Favel A."/>
            <person name="Rosso M.N."/>
            <person name="Martin F."/>
        </authorList>
    </citation>
    <scope>NUCLEOTIDE SEQUENCE [LARGE SCALE GENOMIC DNA]</scope>
    <source>
        <strain evidence="3 4">CIRM-BRFM 2984</strain>
    </source>
</reference>
<gene>
    <name evidence="3" type="ORF">R3P38DRAFT_1650880</name>
</gene>
<dbReference type="Proteomes" id="UP001362999">
    <property type="component" value="Unassembled WGS sequence"/>
</dbReference>
<accession>A0AAW0DNP7</accession>
<feature type="region of interest" description="Disordered" evidence="1">
    <location>
        <begin position="76"/>
        <end position="101"/>
    </location>
</feature>
<evidence type="ECO:0000313" key="4">
    <source>
        <dbReference type="Proteomes" id="UP001362999"/>
    </source>
</evidence>
<comment type="caution">
    <text evidence="3">The sequence shown here is derived from an EMBL/GenBank/DDBJ whole genome shotgun (WGS) entry which is preliminary data.</text>
</comment>
<evidence type="ECO:0000256" key="2">
    <source>
        <dbReference type="SAM" id="SignalP"/>
    </source>
</evidence>
<keyword evidence="4" id="KW-1185">Reference proteome</keyword>
<protein>
    <recommendedName>
        <fullName evidence="5">Secreted protein</fullName>
    </recommendedName>
</protein>
<feature type="signal peptide" evidence="2">
    <location>
        <begin position="1"/>
        <end position="17"/>
    </location>
</feature>
<sequence>MLGGLSWTLPFLTLVLAAIRQTCPSPFYCFVPLCACAASRSMFITLVCLSSDEFAAASKFGRLKGLLMPPPKAVTLRPHVQGQPSEHEDRAVSRGAKEGRE</sequence>
<evidence type="ECO:0008006" key="5">
    <source>
        <dbReference type="Google" id="ProtNLM"/>
    </source>
</evidence>
<name>A0AAW0DNP7_9AGAR</name>
<dbReference type="AlphaFoldDB" id="A0AAW0DNP7"/>
<keyword evidence="2" id="KW-0732">Signal</keyword>
<feature type="compositionally biased region" description="Basic and acidic residues" evidence="1">
    <location>
        <begin position="85"/>
        <end position="101"/>
    </location>
</feature>
<evidence type="ECO:0000256" key="1">
    <source>
        <dbReference type="SAM" id="MobiDB-lite"/>
    </source>
</evidence>
<organism evidence="3 4">
    <name type="scientific">Favolaschia claudopus</name>
    <dbReference type="NCBI Taxonomy" id="2862362"/>
    <lineage>
        <taxon>Eukaryota</taxon>
        <taxon>Fungi</taxon>
        <taxon>Dikarya</taxon>
        <taxon>Basidiomycota</taxon>
        <taxon>Agaricomycotina</taxon>
        <taxon>Agaricomycetes</taxon>
        <taxon>Agaricomycetidae</taxon>
        <taxon>Agaricales</taxon>
        <taxon>Marasmiineae</taxon>
        <taxon>Mycenaceae</taxon>
        <taxon>Favolaschia</taxon>
    </lineage>
</organism>
<proteinExistence type="predicted"/>